<dbReference type="InterPro" id="IPR006016">
    <property type="entry name" value="UspA"/>
</dbReference>
<comment type="similarity">
    <text evidence="1">Belongs to the universal stress protein A family.</text>
</comment>
<dbReference type="PRINTS" id="PR01438">
    <property type="entry name" value="UNVRSLSTRESS"/>
</dbReference>
<dbReference type="Gene3D" id="3.40.50.620">
    <property type="entry name" value="HUPs"/>
    <property type="match status" value="2"/>
</dbReference>
<dbReference type="InterPro" id="IPR014729">
    <property type="entry name" value="Rossmann-like_a/b/a_fold"/>
</dbReference>
<evidence type="ECO:0000313" key="4">
    <source>
        <dbReference type="Proteomes" id="UP000188181"/>
    </source>
</evidence>
<dbReference type="Pfam" id="PF00582">
    <property type="entry name" value="Usp"/>
    <property type="match status" value="2"/>
</dbReference>
<proteinExistence type="inferred from homology"/>
<organism evidence="3 4">
    <name type="scientific">Limihaloglobus sulfuriphilus</name>
    <dbReference type="NCBI Taxonomy" id="1851148"/>
    <lineage>
        <taxon>Bacteria</taxon>
        <taxon>Pseudomonadati</taxon>
        <taxon>Planctomycetota</taxon>
        <taxon>Phycisphaerae</taxon>
        <taxon>Sedimentisphaerales</taxon>
        <taxon>Sedimentisphaeraceae</taxon>
        <taxon>Limihaloglobus</taxon>
    </lineage>
</organism>
<evidence type="ECO:0000259" key="2">
    <source>
        <dbReference type="Pfam" id="PF00582"/>
    </source>
</evidence>
<evidence type="ECO:0000313" key="3">
    <source>
        <dbReference type="EMBL" id="AQQ71785.1"/>
    </source>
</evidence>
<protein>
    <submittedName>
        <fullName evidence="3">Universal stress protein</fullName>
    </submittedName>
</protein>
<keyword evidence="4" id="KW-1185">Reference proteome</keyword>
<dbReference type="EMBL" id="CP019646">
    <property type="protein sequence ID" value="AQQ71785.1"/>
    <property type="molecule type" value="Genomic_DNA"/>
</dbReference>
<dbReference type="KEGG" id="pbas:SMSP2_02164"/>
<dbReference type="OrthoDB" id="9788959at2"/>
<dbReference type="PANTHER" id="PTHR46268:SF26">
    <property type="entry name" value="UNIVERSAL STRESS PROTEIN MJ0577"/>
    <property type="match status" value="1"/>
</dbReference>
<evidence type="ECO:0000256" key="1">
    <source>
        <dbReference type="ARBA" id="ARBA00008791"/>
    </source>
</evidence>
<dbReference type="CDD" id="cd00293">
    <property type="entry name" value="USP-like"/>
    <property type="match status" value="2"/>
</dbReference>
<feature type="domain" description="UspA" evidence="2">
    <location>
        <begin position="1"/>
        <end position="132"/>
    </location>
</feature>
<dbReference type="AlphaFoldDB" id="A0A1Q2MGF3"/>
<feature type="domain" description="UspA" evidence="2">
    <location>
        <begin position="153"/>
        <end position="287"/>
    </location>
</feature>
<reference evidence="4" key="1">
    <citation type="submission" date="2017-02" db="EMBL/GenBank/DDBJ databases">
        <title>Comparative genomics and description of representatives of a novel lineage of planctomycetes thriving in anoxic sediments.</title>
        <authorList>
            <person name="Spring S."/>
            <person name="Bunk B."/>
            <person name="Sproer C."/>
        </authorList>
    </citation>
    <scope>NUCLEOTIDE SEQUENCE [LARGE SCALE GENOMIC DNA]</scope>
    <source>
        <strain evidence="4">SM-Chi-D1</strain>
    </source>
</reference>
<sequence length="303" mass="33375">MFSKVLIATDSSPSSYATLGCADALYMLGTRECVLAQCFMIKEQVAFPDQIKDSIVSSLDTQKEILESKGIKTTVVAELGLAGEQIPKIAEKRNCSLIVAGSHGHNLANEILLGGTAAEIIHQTKKPVLIIHLKADEETGKPLYADNNKNLRHHILYATDFSEHSSLAFEYVCKFVECGTVHVTLLHVQDQARLGIHLKDRLDEFNEIDKQRLEELKKRLVKIGDAEIDIEIPYGSPVSEILKRINGTDVSAVIMGSHGRGFISEIFLGSVSHNVIRHSQSPVLLIPRQIEGADPTKESCNIK</sequence>
<dbReference type="PROSITE" id="PS51257">
    <property type="entry name" value="PROKAR_LIPOPROTEIN"/>
    <property type="match status" value="1"/>
</dbReference>
<gene>
    <name evidence="3" type="ORF">SMSP2_02164</name>
</gene>
<dbReference type="STRING" id="1851148.SMSP2_02164"/>
<dbReference type="InterPro" id="IPR006015">
    <property type="entry name" value="Universal_stress_UspA"/>
</dbReference>
<dbReference type="SUPFAM" id="SSF52402">
    <property type="entry name" value="Adenine nucleotide alpha hydrolases-like"/>
    <property type="match status" value="2"/>
</dbReference>
<dbReference type="RefSeq" id="WP_146683926.1">
    <property type="nucleotide sequence ID" value="NZ_CP019646.1"/>
</dbReference>
<name>A0A1Q2MGF3_9BACT</name>
<dbReference type="Proteomes" id="UP000188181">
    <property type="component" value="Chromosome"/>
</dbReference>
<dbReference type="PANTHER" id="PTHR46268">
    <property type="entry name" value="STRESS RESPONSE PROTEIN NHAX"/>
    <property type="match status" value="1"/>
</dbReference>
<accession>A0A1Q2MGF3</accession>